<keyword evidence="15" id="KW-1185">Reference proteome</keyword>
<dbReference type="GO" id="GO:0034727">
    <property type="term" value="P:piecemeal microautophagy of the nucleus"/>
    <property type="evidence" value="ECO:0007669"/>
    <property type="project" value="TreeGrafter"/>
</dbReference>
<evidence type="ECO:0000256" key="11">
    <source>
        <dbReference type="HAMAP-Rule" id="MF_03122"/>
    </source>
</evidence>
<comment type="similarity">
    <text evidence="2">Belongs to the ATG9 family.</text>
</comment>
<dbReference type="GO" id="GO:0061709">
    <property type="term" value="P:reticulophagy"/>
    <property type="evidence" value="ECO:0007669"/>
    <property type="project" value="TreeGrafter"/>
</dbReference>
<feature type="region of interest" description="Disordered" evidence="12">
    <location>
        <begin position="1101"/>
        <end position="1120"/>
    </location>
</feature>
<keyword evidence="11" id="KW-0963">Cytoplasm</keyword>
<evidence type="ECO:0000256" key="13">
    <source>
        <dbReference type="SAM" id="Phobius"/>
    </source>
</evidence>
<evidence type="ECO:0000313" key="15">
    <source>
        <dbReference type="Proteomes" id="UP000186817"/>
    </source>
</evidence>
<comment type="subunit">
    <text evidence="11">Component of the small ribosomal subunit. Mature ribosomes consist of a small (40S) and a large (60S) subunit. The 40S subunit contains about 33 different proteins and 1 molecule of RNA (18S). The 60S subunit contains about 49 different proteins and 3 molecules of RNA (25S, 5.8S and 5S).</text>
</comment>
<dbReference type="Pfam" id="PF01015">
    <property type="entry name" value="Ribosomal_S3Ae"/>
    <property type="match status" value="1"/>
</dbReference>
<evidence type="ECO:0000313" key="14">
    <source>
        <dbReference type="EMBL" id="OLP87921.1"/>
    </source>
</evidence>
<keyword evidence="3" id="KW-0813">Transport</keyword>
<dbReference type="PANTHER" id="PTHR13038">
    <property type="entry name" value="APG9 AUTOPHAGY 9"/>
    <property type="match status" value="1"/>
</dbReference>
<dbReference type="InterPro" id="IPR007241">
    <property type="entry name" value="Autophagy-rel_prot_9"/>
</dbReference>
<dbReference type="SMART" id="SM01397">
    <property type="entry name" value="Ribosomal_S3Ae"/>
    <property type="match status" value="1"/>
</dbReference>
<feature type="transmembrane region" description="Helical" evidence="13">
    <location>
        <begin position="100"/>
        <end position="121"/>
    </location>
</feature>
<evidence type="ECO:0000256" key="5">
    <source>
        <dbReference type="ARBA" id="ARBA00022980"/>
    </source>
</evidence>
<dbReference type="AlphaFoldDB" id="A0A1Q9CYE7"/>
<comment type="caution">
    <text evidence="14">The sequence shown here is derived from an EMBL/GenBank/DDBJ whole genome shotgun (WGS) entry which is preliminary data.</text>
</comment>
<comment type="similarity">
    <text evidence="11">Belongs to the eukaryotic ribosomal protein eS1 family.</text>
</comment>
<evidence type="ECO:0000256" key="4">
    <source>
        <dbReference type="ARBA" id="ARBA00022692"/>
    </source>
</evidence>
<name>A0A1Q9CYE7_SYMMI</name>
<feature type="region of interest" description="Disordered" evidence="12">
    <location>
        <begin position="937"/>
        <end position="960"/>
    </location>
</feature>
<protein>
    <recommendedName>
        <fullName evidence="11">Small ribosomal subunit protein eS1</fullName>
    </recommendedName>
</protein>
<dbReference type="GO" id="GO:0034497">
    <property type="term" value="P:protein localization to phagophore assembly site"/>
    <property type="evidence" value="ECO:0007669"/>
    <property type="project" value="TreeGrafter"/>
</dbReference>
<keyword evidence="7" id="KW-0072">Autophagy</keyword>
<keyword evidence="6 13" id="KW-1133">Transmembrane helix</keyword>
<keyword evidence="8" id="KW-0445">Lipid transport</keyword>
<dbReference type="HAMAP" id="MF_03122">
    <property type="entry name" value="Ribosomal_eS1_euk"/>
    <property type="match status" value="1"/>
</dbReference>
<evidence type="ECO:0000256" key="3">
    <source>
        <dbReference type="ARBA" id="ARBA00022448"/>
    </source>
</evidence>
<feature type="initiator methionine" description="Removed" evidence="11">
    <location>
        <position position="284"/>
    </location>
</feature>
<gene>
    <name evidence="14" type="ORF">AK812_SmicGene30779</name>
</gene>
<evidence type="ECO:0000256" key="6">
    <source>
        <dbReference type="ARBA" id="ARBA00022989"/>
    </source>
</evidence>
<dbReference type="GO" id="GO:0003735">
    <property type="term" value="F:structural constituent of ribosome"/>
    <property type="evidence" value="ECO:0007669"/>
    <property type="project" value="UniProtKB-UniRule"/>
</dbReference>
<keyword evidence="4 13" id="KW-0812">Transmembrane</keyword>
<dbReference type="GO" id="GO:0000422">
    <property type="term" value="P:autophagy of mitochondrion"/>
    <property type="evidence" value="ECO:0007669"/>
    <property type="project" value="TreeGrafter"/>
</dbReference>
<evidence type="ECO:0000256" key="12">
    <source>
        <dbReference type="SAM" id="MobiDB-lite"/>
    </source>
</evidence>
<feature type="compositionally biased region" description="Basic and acidic residues" evidence="12">
    <location>
        <begin position="1111"/>
        <end position="1120"/>
    </location>
</feature>
<dbReference type="GO" id="GO:0034045">
    <property type="term" value="C:phagophore assembly site membrane"/>
    <property type="evidence" value="ECO:0007669"/>
    <property type="project" value="UniProtKB-SubCell"/>
</dbReference>
<accession>A0A1Q9CYE7</accession>
<evidence type="ECO:0000256" key="8">
    <source>
        <dbReference type="ARBA" id="ARBA00023055"/>
    </source>
</evidence>
<evidence type="ECO:0000256" key="7">
    <source>
        <dbReference type="ARBA" id="ARBA00023006"/>
    </source>
</evidence>
<keyword evidence="5 11" id="KW-0689">Ribosomal protein</keyword>
<dbReference type="EMBL" id="LSRX01000835">
    <property type="protein sequence ID" value="OLP87921.1"/>
    <property type="molecule type" value="Genomic_DNA"/>
</dbReference>
<evidence type="ECO:0000256" key="10">
    <source>
        <dbReference type="ARBA" id="ARBA00023274"/>
    </source>
</evidence>
<proteinExistence type="inferred from homology"/>
<feature type="transmembrane region" description="Helical" evidence="13">
    <location>
        <begin position="644"/>
        <end position="662"/>
    </location>
</feature>
<dbReference type="GO" id="GO:0022627">
    <property type="term" value="C:cytosolic small ribosomal subunit"/>
    <property type="evidence" value="ECO:0007669"/>
    <property type="project" value="UniProtKB-UniRule"/>
</dbReference>
<evidence type="ECO:0000256" key="1">
    <source>
        <dbReference type="ARBA" id="ARBA00004511"/>
    </source>
</evidence>
<dbReference type="Proteomes" id="UP000186817">
    <property type="component" value="Unassembled WGS sequence"/>
</dbReference>
<feature type="transmembrane region" description="Helical" evidence="13">
    <location>
        <begin position="43"/>
        <end position="67"/>
    </location>
</feature>
<organism evidence="14 15">
    <name type="scientific">Symbiodinium microadriaticum</name>
    <name type="common">Dinoflagellate</name>
    <name type="synonym">Zooxanthella microadriatica</name>
    <dbReference type="NCBI Taxonomy" id="2951"/>
    <lineage>
        <taxon>Eukaryota</taxon>
        <taxon>Sar</taxon>
        <taxon>Alveolata</taxon>
        <taxon>Dinophyceae</taxon>
        <taxon>Suessiales</taxon>
        <taxon>Symbiodiniaceae</taxon>
        <taxon>Symbiodinium</taxon>
    </lineage>
</organism>
<comment type="subcellular location">
    <subcellularLocation>
        <location evidence="11">Cytoplasm</location>
    </subcellularLocation>
    <subcellularLocation>
        <location evidence="1">Preautophagosomal structure membrane</location>
        <topology evidence="1">Multi-pass membrane protein</topology>
    </subcellularLocation>
</comment>
<dbReference type="Pfam" id="PF04109">
    <property type="entry name" value="ATG9"/>
    <property type="match status" value="2"/>
</dbReference>
<keyword evidence="10 11" id="KW-0687">Ribonucleoprotein</keyword>
<evidence type="ECO:0000256" key="9">
    <source>
        <dbReference type="ARBA" id="ARBA00023136"/>
    </source>
</evidence>
<dbReference type="InterPro" id="IPR027500">
    <property type="entry name" value="Ribosomal_eS1_euk"/>
</dbReference>
<dbReference type="GO" id="GO:0005776">
    <property type="term" value="C:autophagosome"/>
    <property type="evidence" value="ECO:0007669"/>
    <property type="project" value="TreeGrafter"/>
</dbReference>
<feature type="transmembrane region" description="Helical" evidence="13">
    <location>
        <begin position="555"/>
        <end position="577"/>
    </location>
</feature>
<dbReference type="OrthoDB" id="429278at2759"/>
<evidence type="ECO:0000256" key="2">
    <source>
        <dbReference type="ARBA" id="ARBA00006185"/>
    </source>
</evidence>
<dbReference type="GO" id="GO:0006412">
    <property type="term" value="P:translation"/>
    <property type="evidence" value="ECO:0007669"/>
    <property type="project" value="UniProtKB-UniRule"/>
</dbReference>
<sequence length="1120" mass="125252">MYERLTDGPPEPVLDRWDAKPDLERFLTCFYRYFEVKGLRGVVAIHLSHVVALAFTIGFSFVLLFLIDWEALLACDSEESCRAISIYYAKPFRDLGFRRAGVLVCTVLFVFYGAMNVATVYQDIRDAQSVSTYYKDRLGIAADESLETMTWSEVVSRLVQQQKESRFCIVQDELTALEIANIIMREDNFMIGLTSHKAFTEGLPCWIPRRLVFTKAVFWNLRLVIFRWQGVLDDRGRIRRDFLNRPESPIQSIILLDLNLLHRLADYGRTGRSLEGTPSAAYRMAVGKNKRLTKGGKKGGKKKAGDPFLRKEWYDIKAPSMFSVRNCGKTLVSRTQGTKIATEELKGRVLEVNLADLNNDEDQAPKKIRLCIEEVQGRSCLTDFHGMNLTRDKICSLIKKWQTLIEAHVDVKTTDNYVVRMFCIAFTQRRPGQVKANCYAQSAQIRKIRRKMVEIMTQEASKVQLRELVKKLIPESIGKEIEKQAQGIFPLKDCLIRKVKILKKPKFDITKLMELHGDGGEDVGAEMMRPEAEDAMNTLTADVAAAEALARNLRLLGLANLVLVPPVLIFVALYFFMRHAEEFRSQRASPFQRQWTDYAQWTFREYNELPHEFNARMCAAQAAAEAYVHCTTPSSPVLKSVQRCVKFIAGSVLAALLLVALWDDTPLLFVKVQEKNLLWYLAFFGFAFAVADGAGDEDAGSGGSGASHAPSMPLRMHIALMRLVSCTHYLPEHWRSPARLTSLAGACSGLQRAELCDHFRRVRRELLRDFSLQRIQALAEELLGVLLSPILLMFFLPDVARNIIGALGSLQHSSPNLGDWCLYGCLDSAIVAENSGGAASSAEGCQSVQLLNRYGDTNEKLEKSVLSFCLNHKLVWPSSTDRINSETFQAPSHPPRAHQARNLGRQMMPTSTASRAARPLWPGHGHQDIQLEELNSLSTSQTSPPDLEGDDENGALSPQSQAVADTEPLIDLDSHQDSANDVPAQRGTTSPVACKEQVLTHIIGVPPSAINLLNDIQDFHEKETSEDPLSGEKVALLPPDLVKLPPLAPGPTALAATAVGRIGDEPEWSNTCGPWFYWLEALRAFKARRFDESSSGCGMFNRQPHGVQSHSRTERLAALA</sequence>
<keyword evidence="9 13" id="KW-0472">Membrane</keyword>
<dbReference type="GO" id="GO:0006869">
    <property type="term" value="P:lipid transport"/>
    <property type="evidence" value="ECO:0007669"/>
    <property type="project" value="UniProtKB-KW"/>
</dbReference>
<reference evidence="14 15" key="1">
    <citation type="submission" date="2016-02" db="EMBL/GenBank/DDBJ databases">
        <title>Genome analysis of coral dinoflagellate symbionts highlights evolutionary adaptations to a symbiotic lifestyle.</title>
        <authorList>
            <person name="Aranda M."/>
            <person name="Li Y."/>
            <person name="Liew Y.J."/>
            <person name="Baumgarten S."/>
            <person name="Simakov O."/>
            <person name="Wilson M."/>
            <person name="Piel J."/>
            <person name="Ashoor H."/>
            <person name="Bougouffa S."/>
            <person name="Bajic V.B."/>
            <person name="Ryu T."/>
            <person name="Ravasi T."/>
            <person name="Bayer T."/>
            <person name="Micklem G."/>
            <person name="Kim H."/>
            <person name="Bhak J."/>
            <person name="Lajeunesse T.C."/>
            <person name="Voolstra C.R."/>
        </authorList>
    </citation>
    <scope>NUCLEOTIDE SEQUENCE [LARGE SCALE GENOMIC DNA]</scope>
    <source>
        <strain evidence="14 15">CCMP2467</strain>
    </source>
</reference>
<dbReference type="PANTHER" id="PTHR13038:SF10">
    <property type="entry name" value="AUTOPHAGY-RELATED PROTEIN 9"/>
    <property type="match status" value="1"/>
</dbReference>
<dbReference type="InterPro" id="IPR001593">
    <property type="entry name" value="Ribosomal_eS1"/>
</dbReference>